<comment type="caution">
    <text evidence="10">The sequence shown here is derived from an EMBL/GenBank/DDBJ whole genome shotgun (WGS) entry which is preliminary data.</text>
</comment>
<dbReference type="GO" id="GO:0042383">
    <property type="term" value="C:sarcolemma"/>
    <property type="evidence" value="ECO:0007669"/>
    <property type="project" value="TreeGrafter"/>
</dbReference>
<dbReference type="GO" id="GO:0000139">
    <property type="term" value="C:Golgi membrane"/>
    <property type="evidence" value="ECO:0007669"/>
    <property type="project" value="UniProtKB-SubCell"/>
</dbReference>
<dbReference type="AlphaFoldDB" id="A0AAV7SIH9"/>
<reference evidence="10" key="1">
    <citation type="journal article" date="2022" name="bioRxiv">
        <title>Sequencing and chromosome-scale assembly of the giantPleurodeles waltlgenome.</title>
        <authorList>
            <person name="Brown T."/>
            <person name="Elewa A."/>
            <person name="Iarovenko S."/>
            <person name="Subramanian E."/>
            <person name="Araus A.J."/>
            <person name="Petzold A."/>
            <person name="Susuki M."/>
            <person name="Suzuki K.-i.T."/>
            <person name="Hayashi T."/>
            <person name="Toyoda A."/>
            <person name="Oliveira C."/>
            <person name="Osipova E."/>
            <person name="Leigh N.D."/>
            <person name="Simon A."/>
            <person name="Yun M.H."/>
        </authorList>
    </citation>
    <scope>NUCLEOTIDE SEQUENCE</scope>
    <source>
        <strain evidence="10">20211129_DDA</strain>
        <tissue evidence="10">Liver</tissue>
    </source>
</reference>
<dbReference type="InterPro" id="IPR001612">
    <property type="entry name" value="Caveolin"/>
</dbReference>
<dbReference type="InterPro" id="IPR018361">
    <property type="entry name" value="Caveolin_CS"/>
</dbReference>
<feature type="transmembrane region" description="Helical" evidence="9">
    <location>
        <begin position="6"/>
        <end position="32"/>
    </location>
</feature>
<dbReference type="GO" id="GO:0031410">
    <property type="term" value="C:cytoplasmic vesicle"/>
    <property type="evidence" value="ECO:0007669"/>
    <property type="project" value="TreeGrafter"/>
</dbReference>
<dbReference type="GO" id="GO:0005925">
    <property type="term" value="C:focal adhesion"/>
    <property type="evidence" value="ECO:0007669"/>
    <property type="project" value="TreeGrafter"/>
</dbReference>
<name>A0AAV7SIH9_PLEWA</name>
<dbReference type="Pfam" id="PF01146">
    <property type="entry name" value="Caveolin"/>
    <property type="match status" value="1"/>
</dbReference>
<keyword evidence="9" id="KW-1133">Transmembrane helix</keyword>
<evidence type="ECO:0000256" key="1">
    <source>
        <dbReference type="ARBA" id="ARBA00004202"/>
    </source>
</evidence>
<dbReference type="GO" id="GO:0070836">
    <property type="term" value="P:caveola assembly"/>
    <property type="evidence" value="ECO:0007669"/>
    <property type="project" value="InterPro"/>
</dbReference>
<evidence type="ECO:0000256" key="4">
    <source>
        <dbReference type="ARBA" id="ARBA00010988"/>
    </source>
</evidence>
<evidence type="ECO:0000256" key="3">
    <source>
        <dbReference type="ARBA" id="ARBA00004543"/>
    </source>
</evidence>
<evidence type="ECO:0000256" key="5">
    <source>
        <dbReference type="ARBA" id="ARBA00017671"/>
    </source>
</evidence>
<comment type="similarity">
    <text evidence="4">Belongs to the caveolin family.</text>
</comment>
<keyword evidence="7" id="KW-0333">Golgi apparatus</keyword>
<sequence>MYISSLLSSLGCGTYFISLPGCVALPGAWLLLGQDGTGRSRSRSERRLLPAQTVEAAGGGRKVSVTGGGGGVSATLTHVLLGPEEARPPLRAQNMGLEKEKADARIFMDSDEFKRSAAPMMSAREKGEESADRDPHGLNTHLQIGFEDVIAEPSTTHSFDKVWICGHALFEVSKYLVYKLLTLLLAIPLAFLAGLIFALLSCVHIWIVMPFIKTCLMMLPSVKTIWKATTEAFITPCFSSTGKIFSSVRVRLDQD</sequence>
<dbReference type="GO" id="GO:0001937">
    <property type="term" value="P:negative regulation of endothelial cell proliferation"/>
    <property type="evidence" value="ECO:0007669"/>
    <property type="project" value="TreeGrafter"/>
</dbReference>
<dbReference type="GO" id="GO:0008286">
    <property type="term" value="P:insulin receptor signaling pathway"/>
    <property type="evidence" value="ECO:0007669"/>
    <property type="project" value="TreeGrafter"/>
</dbReference>
<evidence type="ECO:0000313" key="10">
    <source>
        <dbReference type="EMBL" id="KAJ1163897.1"/>
    </source>
</evidence>
<organism evidence="10 11">
    <name type="scientific">Pleurodeles waltl</name>
    <name type="common">Iberian ribbed newt</name>
    <dbReference type="NCBI Taxonomy" id="8319"/>
    <lineage>
        <taxon>Eukaryota</taxon>
        <taxon>Metazoa</taxon>
        <taxon>Chordata</taxon>
        <taxon>Craniata</taxon>
        <taxon>Vertebrata</taxon>
        <taxon>Euteleostomi</taxon>
        <taxon>Amphibia</taxon>
        <taxon>Batrachia</taxon>
        <taxon>Caudata</taxon>
        <taxon>Salamandroidea</taxon>
        <taxon>Salamandridae</taxon>
        <taxon>Pleurodelinae</taxon>
        <taxon>Pleurodeles</taxon>
    </lineage>
</organism>
<dbReference type="PANTHER" id="PTHR10844">
    <property type="entry name" value="CAVEOLIN"/>
    <property type="match status" value="1"/>
</dbReference>
<protein>
    <recommendedName>
        <fullName evidence="5">Caveolin-2</fullName>
    </recommendedName>
</protein>
<gene>
    <name evidence="10" type="ORF">NDU88_004349</name>
</gene>
<keyword evidence="8 9" id="KW-0472">Membrane</keyword>
<dbReference type="GO" id="GO:0048471">
    <property type="term" value="C:perinuclear region of cytoplasm"/>
    <property type="evidence" value="ECO:0007669"/>
    <property type="project" value="TreeGrafter"/>
</dbReference>
<evidence type="ECO:0000256" key="2">
    <source>
        <dbReference type="ARBA" id="ARBA00004395"/>
    </source>
</evidence>
<dbReference type="GO" id="GO:0060090">
    <property type="term" value="F:molecular adaptor activity"/>
    <property type="evidence" value="ECO:0007669"/>
    <property type="project" value="TreeGrafter"/>
</dbReference>
<evidence type="ECO:0000256" key="7">
    <source>
        <dbReference type="ARBA" id="ARBA00023034"/>
    </source>
</evidence>
<evidence type="ECO:0000313" key="11">
    <source>
        <dbReference type="Proteomes" id="UP001066276"/>
    </source>
</evidence>
<evidence type="ECO:0000256" key="9">
    <source>
        <dbReference type="SAM" id="Phobius"/>
    </source>
</evidence>
<dbReference type="PANTHER" id="PTHR10844:SF3">
    <property type="entry name" value="CAVEOLIN-2"/>
    <property type="match status" value="1"/>
</dbReference>
<dbReference type="Proteomes" id="UP001066276">
    <property type="component" value="Chromosome 4_2"/>
</dbReference>
<dbReference type="PROSITE" id="PS01210">
    <property type="entry name" value="CAVEOLIN"/>
    <property type="match status" value="1"/>
</dbReference>
<keyword evidence="11" id="KW-1185">Reference proteome</keyword>
<keyword evidence="6" id="KW-1003">Cell membrane</keyword>
<evidence type="ECO:0000256" key="8">
    <source>
        <dbReference type="ARBA" id="ARBA00023136"/>
    </source>
</evidence>
<comment type="subcellular location">
    <subcellularLocation>
        <location evidence="1">Cell membrane</location>
        <topology evidence="1">Peripheral membrane protein</topology>
    </subcellularLocation>
    <subcellularLocation>
        <location evidence="2">Golgi apparatus membrane</location>
        <topology evidence="2">Peripheral membrane protein</topology>
    </subcellularLocation>
    <subcellularLocation>
        <location evidence="3">Membrane</location>
        <location evidence="3">Caveola</location>
        <topology evidence="3">Peripheral membrane protein</topology>
    </subcellularLocation>
</comment>
<proteinExistence type="inferred from homology"/>
<accession>A0AAV7SIH9</accession>
<dbReference type="EMBL" id="JANPWB010000008">
    <property type="protein sequence ID" value="KAJ1163897.1"/>
    <property type="molecule type" value="Genomic_DNA"/>
</dbReference>
<dbReference type="GO" id="GO:0019901">
    <property type="term" value="F:protein kinase binding"/>
    <property type="evidence" value="ECO:0007669"/>
    <property type="project" value="TreeGrafter"/>
</dbReference>
<dbReference type="GO" id="GO:0051480">
    <property type="term" value="P:regulation of cytosolic calcium ion concentration"/>
    <property type="evidence" value="ECO:0007669"/>
    <property type="project" value="TreeGrafter"/>
</dbReference>
<dbReference type="GO" id="GO:0005901">
    <property type="term" value="C:caveola"/>
    <property type="evidence" value="ECO:0007669"/>
    <property type="project" value="UniProtKB-SubCell"/>
</dbReference>
<dbReference type="GO" id="GO:0030154">
    <property type="term" value="P:cell differentiation"/>
    <property type="evidence" value="ECO:0007669"/>
    <property type="project" value="TreeGrafter"/>
</dbReference>
<feature type="transmembrane region" description="Helical" evidence="9">
    <location>
        <begin position="180"/>
        <end position="207"/>
    </location>
</feature>
<evidence type="ECO:0000256" key="6">
    <source>
        <dbReference type="ARBA" id="ARBA00022475"/>
    </source>
</evidence>
<keyword evidence="9" id="KW-0812">Transmembrane</keyword>